<dbReference type="InterPro" id="IPR004017">
    <property type="entry name" value="Cys_rich_dom"/>
</dbReference>
<dbReference type="NCBIfam" id="NF008434">
    <property type="entry name" value="PRK11274.1"/>
    <property type="match status" value="1"/>
</dbReference>
<keyword evidence="6" id="KW-0813">Transport</keyword>
<name>A0A2P7S4U9_9HYPH</name>
<dbReference type="PANTHER" id="PTHR32479:SF17">
    <property type="entry name" value="GLYCOLATE OXIDASE IRON-SULFUR SUBUNIT"/>
    <property type="match status" value="1"/>
</dbReference>
<dbReference type="GO" id="GO:0051539">
    <property type="term" value="F:4 iron, 4 sulfur cluster binding"/>
    <property type="evidence" value="ECO:0007669"/>
    <property type="project" value="UniProtKB-UniRule"/>
</dbReference>
<evidence type="ECO:0000259" key="7">
    <source>
        <dbReference type="PROSITE" id="PS51379"/>
    </source>
</evidence>
<keyword evidence="2 6" id="KW-0479">Metal-binding</keyword>
<dbReference type="AlphaFoldDB" id="A0A2P7S4U9"/>
<dbReference type="EC" id="1.1.99.14" evidence="6"/>
<dbReference type="InterPro" id="IPR012257">
    <property type="entry name" value="Glc_ox_4Fe-4S"/>
</dbReference>
<dbReference type="OrthoDB" id="9765258at2"/>
<keyword evidence="5 6" id="KW-0411">Iron-sulfur</keyword>
<accession>A0A2P7S4U9</accession>
<comment type="catalytic activity">
    <reaction evidence="6">
        <text>glycolate + A = glyoxylate + AH2</text>
        <dbReference type="Rhea" id="RHEA:21264"/>
        <dbReference type="ChEBI" id="CHEBI:13193"/>
        <dbReference type="ChEBI" id="CHEBI:17499"/>
        <dbReference type="ChEBI" id="CHEBI:29805"/>
        <dbReference type="ChEBI" id="CHEBI:36655"/>
        <dbReference type="EC" id="1.1.99.14"/>
    </reaction>
</comment>
<sequence length="432" mass="46369">MQTTFSSAQLADPHVAESEKILRKCVHCGFCTATCPTYVTLGNELDSPRGRIYLIKDMLENGRPADKQIVTHIDRCLSCLSCMTTCPSGVNYMHLVDHARAHIEKTYNRPLADRLVRALLAATLPYPRRFRAALKLAGFGRPFAKLFAGMPALKPLASMLRLAPASVPAASPVSQPGRHAPRGERRGRVALLTGCAQSVLEPGINEATVRLLTRLGVEVVVPPGEGCCGALVHHMGKEEAALAAARKNVDAWTREIERGALDAIVITASGCGTTIKDYGFMLRLDPAYADKAAKVSALAKDITEYLATLDLPEPSVKPGLTVAYHSACSMQHGQKITRQPKELLARAGFFVKEPREGHLCCGSAGTYNILQPEISARLRDRKVKNIEATGAALVATGNIGCITQIASAAKLPVVHTVALLDWAYGGPRPNGV</sequence>
<dbReference type="EMBL" id="PXYK01000017">
    <property type="protein sequence ID" value="PSJ57506.1"/>
    <property type="molecule type" value="Genomic_DNA"/>
</dbReference>
<comment type="cofactor">
    <cofactor evidence="6">
        <name>[4Fe-4S] cluster</name>
        <dbReference type="ChEBI" id="CHEBI:49883"/>
    </cofactor>
    <text evidence="6">Binds 2 [4Fe-4S] clusters.</text>
</comment>
<keyword evidence="4 6" id="KW-0408">Iron</keyword>
<dbReference type="Gene3D" id="1.10.1060.10">
    <property type="entry name" value="Alpha-helical ferredoxin"/>
    <property type="match status" value="1"/>
</dbReference>
<comment type="function">
    <text evidence="6">Component of a complex that catalyzes the oxidation of glycolate to glyoxylate.</text>
</comment>
<dbReference type="InterPro" id="IPR017900">
    <property type="entry name" value="4Fe4S_Fe_S_CS"/>
</dbReference>
<feature type="domain" description="4Fe-4S ferredoxin-type" evidence="7">
    <location>
        <begin position="67"/>
        <end position="96"/>
    </location>
</feature>
<dbReference type="GO" id="GO:0019154">
    <property type="term" value="F:glycolate dehydrogenase activity"/>
    <property type="evidence" value="ECO:0007669"/>
    <property type="project" value="UniProtKB-EC"/>
</dbReference>
<evidence type="ECO:0000313" key="9">
    <source>
        <dbReference type="Proteomes" id="UP000241229"/>
    </source>
</evidence>
<evidence type="ECO:0000256" key="2">
    <source>
        <dbReference type="ARBA" id="ARBA00022723"/>
    </source>
</evidence>
<evidence type="ECO:0000313" key="8">
    <source>
        <dbReference type="EMBL" id="PSJ57506.1"/>
    </source>
</evidence>
<dbReference type="PANTHER" id="PTHR32479">
    <property type="entry name" value="GLYCOLATE OXIDASE IRON-SULFUR SUBUNIT"/>
    <property type="match status" value="1"/>
</dbReference>
<dbReference type="InterPro" id="IPR017896">
    <property type="entry name" value="4Fe4S_Fe-S-bd"/>
</dbReference>
<comment type="caution">
    <text evidence="8">The sequence shown here is derived from an EMBL/GenBank/DDBJ whole genome shotgun (WGS) entry which is preliminary data.</text>
</comment>
<evidence type="ECO:0000256" key="1">
    <source>
        <dbReference type="ARBA" id="ARBA00022485"/>
    </source>
</evidence>
<evidence type="ECO:0000256" key="6">
    <source>
        <dbReference type="PIRNR" id="PIRNR000139"/>
    </source>
</evidence>
<evidence type="ECO:0000256" key="4">
    <source>
        <dbReference type="ARBA" id="ARBA00023004"/>
    </source>
</evidence>
<comment type="catalytic activity">
    <reaction evidence="6">
        <text>(R)-lactate + A = pyruvate + AH2</text>
        <dbReference type="Rhea" id="RHEA:15089"/>
        <dbReference type="ChEBI" id="CHEBI:13193"/>
        <dbReference type="ChEBI" id="CHEBI:15361"/>
        <dbReference type="ChEBI" id="CHEBI:16004"/>
        <dbReference type="ChEBI" id="CHEBI:17499"/>
    </reaction>
</comment>
<organism evidence="8 9">
    <name type="scientific">Kumtagia ephedrae</name>
    <dbReference type="NCBI Taxonomy" id="2116701"/>
    <lineage>
        <taxon>Bacteria</taxon>
        <taxon>Pseudomonadati</taxon>
        <taxon>Pseudomonadota</taxon>
        <taxon>Alphaproteobacteria</taxon>
        <taxon>Hyphomicrobiales</taxon>
        <taxon>Phyllobacteriaceae</taxon>
        <taxon>Kumtagia</taxon>
    </lineage>
</organism>
<keyword evidence="1 6" id="KW-0004">4Fe-4S</keyword>
<dbReference type="Pfam" id="PF13183">
    <property type="entry name" value="Fer4_8"/>
    <property type="match status" value="1"/>
</dbReference>
<dbReference type="Proteomes" id="UP000241229">
    <property type="component" value="Unassembled WGS sequence"/>
</dbReference>
<dbReference type="PROSITE" id="PS00198">
    <property type="entry name" value="4FE4S_FER_1"/>
    <property type="match status" value="1"/>
</dbReference>
<feature type="domain" description="4Fe-4S ferredoxin-type" evidence="7">
    <location>
        <begin position="16"/>
        <end position="44"/>
    </location>
</feature>
<dbReference type="SUPFAM" id="SSF54862">
    <property type="entry name" value="4Fe-4S ferredoxins"/>
    <property type="match status" value="1"/>
</dbReference>
<protein>
    <recommendedName>
        <fullName evidence="6">Glycolate oxidase iron-sulfur subunit</fullName>
        <ecNumber evidence="6">1.1.99.14</ecNumber>
    </recommendedName>
</protein>
<proteinExistence type="predicted"/>
<dbReference type="RefSeq" id="WP_106773570.1">
    <property type="nucleotide sequence ID" value="NZ_PXYK01000017.1"/>
</dbReference>
<reference evidence="8 9" key="1">
    <citation type="submission" date="2018-03" db="EMBL/GenBank/DDBJ databases">
        <title>The draft genome of Mesorhizobium sp. 6GN-30.</title>
        <authorList>
            <person name="Liu L."/>
            <person name="Li L."/>
            <person name="Wang T."/>
            <person name="Zhang X."/>
            <person name="Liang L."/>
        </authorList>
    </citation>
    <scope>NUCLEOTIDE SEQUENCE [LARGE SCALE GENOMIC DNA]</scope>
    <source>
        <strain evidence="8 9">6GN30</strain>
    </source>
</reference>
<dbReference type="GO" id="GO:0046872">
    <property type="term" value="F:metal ion binding"/>
    <property type="evidence" value="ECO:0007669"/>
    <property type="project" value="UniProtKB-UniRule"/>
</dbReference>
<keyword evidence="9" id="KW-1185">Reference proteome</keyword>
<dbReference type="PIRSF" id="PIRSF000139">
    <property type="entry name" value="Glc_ox_4Fe-4S"/>
    <property type="match status" value="1"/>
</dbReference>
<dbReference type="FunFam" id="1.10.1060.10:FF:000012">
    <property type="entry name" value="Glycolate oxidase iron-sulfur subunit"/>
    <property type="match status" value="1"/>
</dbReference>
<evidence type="ECO:0000256" key="5">
    <source>
        <dbReference type="ARBA" id="ARBA00023014"/>
    </source>
</evidence>
<gene>
    <name evidence="8" type="ORF">C7I84_17840</name>
</gene>
<dbReference type="InterPro" id="IPR009051">
    <property type="entry name" value="Helical_ferredxn"/>
</dbReference>
<keyword evidence="3" id="KW-0677">Repeat</keyword>
<dbReference type="Pfam" id="PF02754">
    <property type="entry name" value="CCG"/>
    <property type="match status" value="2"/>
</dbReference>
<dbReference type="PROSITE" id="PS51379">
    <property type="entry name" value="4FE4S_FER_2"/>
    <property type="match status" value="2"/>
</dbReference>
<keyword evidence="6" id="KW-0249">Electron transport</keyword>
<evidence type="ECO:0000256" key="3">
    <source>
        <dbReference type="ARBA" id="ARBA00022737"/>
    </source>
</evidence>